<reference evidence="2" key="1">
    <citation type="submission" date="2020-10" db="EMBL/GenBank/DDBJ databases">
        <title>Connecting structure to function with the recovery of over 1000 high-quality activated sludge metagenome-assembled genomes encoding full-length rRNA genes using long-read sequencing.</title>
        <authorList>
            <person name="Singleton C.M."/>
            <person name="Petriglieri F."/>
            <person name="Kristensen J.M."/>
            <person name="Kirkegaard R.H."/>
            <person name="Michaelsen T.Y."/>
            <person name="Andersen M.H."/>
            <person name="Karst S.M."/>
            <person name="Dueholm M.S."/>
            <person name="Nielsen P.H."/>
            <person name="Albertsen M."/>
        </authorList>
    </citation>
    <scope>NUCLEOTIDE SEQUENCE</scope>
    <source>
        <strain evidence="2">Bjer_18-Q3-R1-45_BAT3C.347</strain>
    </source>
</reference>
<gene>
    <name evidence="2" type="ORF">IPH26_09215</name>
</gene>
<dbReference type="PANTHER" id="PTHR41791:SF1">
    <property type="entry name" value="SSL7039 PROTEIN"/>
    <property type="match status" value="1"/>
</dbReference>
<evidence type="ECO:0000313" key="2">
    <source>
        <dbReference type="EMBL" id="MBK6973105.1"/>
    </source>
</evidence>
<feature type="coiled-coil region" evidence="1">
    <location>
        <begin position="84"/>
        <end position="111"/>
    </location>
</feature>
<dbReference type="InterPro" id="IPR014056">
    <property type="entry name" value="TypeIITA-like_toxin_pred"/>
</dbReference>
<evidence type="ECO:0000256" key="1">
    <source>
        <dbReference type="SAM" id="Coils"/>
    </source>
</evidence>
<evidence type="ECO:0000313" key="3">
    <source>
        <dbReference type="Proteomes" id="UP000807785"/>
    </source>
</evidence>
<dbReference type="PIRSF" id="PIRSF028744">
    <property type="entry name" value="Addict_mod_HI1419"/>
    <property type="match status" value="1"/>
</dbReference>
<accession>A0A9D7HTX2</accession>
<dbReference type="NCBIfam" id="TIGR02683">
    <property type="entry name" value="upstrm_HI1419"/>
    <property type="match status" value="1"/>
</dbReference>
<name>A0A9D7HTX2_9PROT</name>
<protein>
    <submittedName>
        <fullName evidence="2">Type II toxin-antitoxin system RelE/ParE family toxin</fullName>
    </submittedName>
</protein>
<organism evidence="2 3">
    <name type="scientific">Candidatus Methylophosphatis roskildensis</name>
    <dbReference type="NCBI Taxonomy" id="2899263"/>
    <lineage>
        <taxon>Bacteria</taxon>
        <taxon>Pseudomonadati</taxon>
        <taxon>Pseudomonadota</taxon>
        <taxon>Betaproteobacteria</taxon>
        <taxon>Nitrosomonadales</taxon>
        <taxon>Sterolibacteriaceae</taxon>
        <taxon>Candidatus Methylophosphatis</taxon>
    </lineage>
</organism>
<comment type="caution">
    <text evidence="2">The sequence shown here is derived from an EMBL/GenBank/DDBJ whole genome shotgun (WGS) entry which is preliminary data.</text>
</comment>
<proteinExistence type="predicted"/>
<keyword evidence="1" id="KW-0175">Coiled coil</keyword>
<dbReference type="Proteomes" id="UP000807785">
    <property type="component" value="Unassembled WGS sequence"/>
</dbReference>
<dbReference type="AlphaFoldDB" id="A0A9D7HTX2"/>
<dbReference type="EMBL" id="JADJEV010000003">
    <property type="protein sequence ID" value="MBK6973105.1"/>
    <property type="molecule type" value="Genomic_DNA"/>
</dbReference>
<sequence length="121" mass="13501">MLIRVEEYVREDGSNPYRKWFDSLDSQSAAKLTTAKLRLEMGNTSSVKWFAGMGECVIDWGPGYRIYLAKEGETLIVLFGGGTKRGQQRDIDQAKALLAEYKARKRAQIKAGKASVAPGKR</sequence>
<dbReference type="PANTHER" id="PTHR41791">
    <property type="entry name" value="SSL7039 PROTEIN"/>
    <property type="match status" value="1"/>
</dbReference>